<dbReference type="AlphaFoldDB" id="A0A7U3ZSQ3"/>
<evidence type="ECO:0000256" key="1">
    <source>
        <dbReference type="SAM" id="Phobius"/>
    </source>
</evidence>
<dbReference type="InterPro" id="IPR036259">
    <property type="entry name" value="MFS_trans_sf"/>
</dbReference>
<feature type="transmembrane region" description="Helical" evidence="1">
    <location>
        <begin position="347"/>
        <end position="370"/>
    </location>
</feature>
<dbReference type="InterPro" id="IPR050046">
    <property type="entry name" value="MSF_cation_mollicutes"/>
</dbReference>
<organism evidence="2 3">
    <name type="scientific">Mycoplasma putrefaciens (strain ATCC 15718 / NCTC 10155 / C30 KS-1 / KS-1)</name>
    <dbReference type="NCBI Taxonomy" id="743965"/>
    <lineage>
        <taxon>Bacteria</taxon>
        <taxon>Bacillati</taxon>
        <taxon>Mycoplasmatota</taxon>
        <taxon>Mollicutes</taxon>
        <taxon>Mycoplasmataceae</taxon>
        <taxon>Mycoplasma</taxon>
    </lineage>
</organism>
<dbReference type="Proteomes" id="UP000008907">
    <property type="component" value="Chromosome"/>
</dbReference>
<feature type="transmembrane region" description="Helical" evidence="1">
    <location>
        <begin position="6"/>
        <end position="27"/>
    </location>
</feature>
<keyword evidence="1" id="KW-0812">Transmembrane</keyword>
<dbReference type="NCBIfam" id="NF043061">
    <property type="entry name" value="MMSYN1_0325"/>
    <property type="match status" value="1"/>
</dbReference>
<dbReference type="RefSeq" id="WP_014035124.1">
    <property type="nucleotide sequence ID" value="NC_015946.1"/>
</dbReference>
<feature type="transmembrane region" description="Helical" evidence="1">
    <location>
        <begin position="382"/>
        <end position="403"/>
    </location>
</feature>
<feature type="transmembrane region" description="Helical" evidence="1">
    <location>
        <begin position="172"/>
        <end position="191"/>
    </location>
</feature>
<name>A0A7U3ZSQ3_MYCPK</name>
<feature type="transmembrane region" description="Helical" evidence="1">
    <location>
        <begin position="248"/>
        <end position="270"/>
    </location>
</feature>
<dbReference type="Gene3D" id="1.20.1250.20">
    <property type="entry name" value="MFS general substrate transporter like domains"/>
    <property type="match status" value="1"/>
</dbReference>
<proteinExistence type="predicted"/>
<feature type="transmembrane region" description="Helical" evidence="1">
    <location>
        <begin position="203"/>
        <end position="222"/>
    </location>
</feature>
<gene>
    <name evidence="2" type="ordered locus">MPUT_0393</name>
</gene>
<evidence type="ECO:0000313" key="3">
    <source>
        <dbReference type="Proteomes" id="UP000008907"/>
    </source>
</evidence>
<keyword evidence="1" id="KW-0472">Membrane</keyword>
<feature type="transmembrane region" description="Helical" evidence="1">
    <location>
        <begin position="132"/>
        <end position="152"/>
    </location>
</feature>
<feature type="transmembrane region" description="Helical" evidence="1">
    <location>
        <begin position="106"/>
        <end position="126"/>
    </location>
</feature>
<feature type="transmembrane region" description="Helical" evidence="1">
    <location>
        <begin position="290"/>
        <end position="311"/>
    </location>
</feature>
<dbReference type="EMBL" id="CP003021">
    <property type="protein sequence ID" value="AEM68768.1"/>
    <property type="molecule type" value="Genomic_DNA"/>
</dbReference>
<keyword evidence="1" id="KW-1133">Transmembrane helix</keyword>
<feature type="transmembrane region" description="Helical" evidence="1">
    <location>
        <begin position="323"/>
        <end position="341"/>
    </location>
</feature>
<feature type="transmembrane region" description="Helical" evidence="1">
    <location>
        <begin position="69"/>
        <end position="94"/>
    </location>
</feature>
<reference evidence="2 3" key="1">
    <citation type="journal article" date="2011" name="J. Bacteriol.">
        <title>Genome Sequence of Mycoplasma putrefaciens Type Strain KS1.</title>
        <authorList>
            <person name="Calcutt M.J."/>
            <person name="Foecking M.F."/>
        </authorList>
    </citation>
    <scope>NUCLEOTIDE SEQUENCE [LARGE SCALE GENOMIC DNA]</scope>
    <source>
        <strain evidence="3">ATCC 15718 / NCTC 10155 / C30 KS-1 / KS-1</strain>
    </source>
</reference>
<feature type="transmembrane region" description="Helical" evidence="1">
    <location>
        <begin position="439"/>
        <end position="462"/>
    </location>
</feature>
<dbReference type="KEGG" id="mpf:MPUT_0393"/>
<accession>A0A7U3ZSQ3</accession>
<evidence type="ECO:0000313" key="2">
    <source>
        <dbReference type="EMBL" id="AEM68768.1"/>
    </source>
</evidence>
<feature type="transmembrane region" description="Helical" evidence="1">
    <location>
        <begin position="39"/>
        <end position="57"/>
    </location>
</feature>
<protein>
    <submittedName>
        <fullName evidence="2">Uncharacterized protein</fullName>
    </submittedName>
</protein>
<dbReference type="SUPFAM" id="SSF103473">
    <property type="entry name" value="MFS general substrate transporter"/>
    <property type="match status" value="1"/>
</dbReference>
<sequence length="498" mass="56558">MSSLRWDLYIVNPIIIILGLALTHFLFYKNKTSSKKKLFFLELALFWIASIFLIKINNDALVSLDDKNLSLPVMILLSLIGSYVIFLAALSPLSVKLTFFLHRRRLWIWIANGSAILATILGFVIHPSAVSVIFMSILIGIAISAKTIYFLFYNEQFHERLFPILTSMKCGVWIVFSTFIAVEIYSLTLVNNHHFQSFGDAKIILIIALLALLTSLSISILLKENKQKIRRYDDILLDSLQKPDKKTLIWLMLIGFLIGLINALIRSPIFEMYIAAMIKSQDNINQNVLLVLRNHNLLFIGGQMIFGYLFYRFVLDSIGVVKAISLLTAIAMAGLIVMTFVHNVYLILVVSFIFGLLLFVTFYTWFGIALMWNYRVKKTPIIGIYISFACLGFLLPNTVTNILKSKSVALFAIFKNTDAIISATDAQQIKDFVVLNSNAYYVVCSTLFVVIASYLVAVVWLAPRIIAEYHDLTTFKIKIATILRKNLEDKINTRLVIE</sequence>